<name>A0A5Q0H3R8_SACSY</name>
<dbReference type="EMBL" id="CP034550">
    <property type="protein sequence ID" value="QFZ20534.1"/>
    <property type="molecule type" value="Genomic_DNA"/>
</dbReference>
<reference evidence="2" key="1">
    <citation type="journal article" date="2021" name="Curr. Microbiol.">
        <title>Complete genome of nocamycin-producing strain Saccharothrix syringae NRRL B-16468 reveals the biosynthetic potential for secondary metabolites.</title>
        <authorList>
            <person name="Mo X."/>
            <person name="Yang S."/>
        </authorList>
    </citation>
    <scope>NUCLEOTIDE SEQUENCE [LARGE SCALE GENOMIC DNA]</scope>
    <source>
        <strain evidence="2">ATCC 51364 / DSM 43886 / JCM 6844 / KCTC 9398 / NBRC 14523 / NRRL B-16468 / INA 2240</strain>
    </source>
</reference>
<sequence>MKPTNSTDTVELTFADGRRIAVHTMIADRVRGIDADGDLLVPLGEPDNPIHHDDGTEYLIALTPCCHASGKGSAMAEGGVVCRSCHDEVDSKYAGPGTLALAVTAATPEPPNASG</sequence>
<evidence type="ECO:0000313" key="1">
    <source>
        <dbReference type="EMBL" id="QFZ20534.1"/>
    </source>
</evidence>
<dbReference type="OrthoDB" id="4761892at2"/>
<dbReference type="RefSeq" id="WP_033435687.1">
    <property type="nucleotide sequence ID" value="NZ_CP034550.1"/>
</dbReference>
<organism evidence="1 2">
    <name type="scientific">Saccharothrix syringae</name>
    <name type="common">Nocardiopsis syringae</name>
    <dbReference type="NCBI Taxonomy" id="103733"/>
    <lineage>
        <taxon>Bacteria</taxon>
        <taxon>Bacillati</taxon>
        <taxon>Actinomycetota</taxon>
        <taxon>Actinomycetes</taxon>
        <taxon>Pseudonocardiales</taxon>
        <taxon>Pseudonocardiaceae</taxon>
        <taxon>Saccharothrix</taxon>
    </lineage>
</organism>
<dbReference type="KEGG" id="ssyi:EKG83_26790"/>
<evidence type="ECO:0000313" key="2">
    <source>
        <dbReference type="Proteomes" id="UP000325787"/>
    </source>
</evidence>
<keyword evidence="2" id="KW-1185">Reference proteome</keyword>
<protein>
    <submittedName>
        <fullName evidence="1">Uncharacterized protein</fullName>
    </submittedName>
</protein>
<proteinExistence type="predicted"/>
<dbReference type="Proteomes" id="UP000325787">
    <property type="component" value="Chromosome"/>
</dbReference>
<dbReference type="AlphaFoldDB" id="A0A5Q0H3R8"/>
<gene>
    <name evidence="1" type="ORF">EKG83_26790</name>
</gene>
<accession>A0A5Q0H3R8</accession>